<keyword evidence="10 18" id="KW-1278">Translocase</keyword>
<evidence type="ECO:0000256" key="6">
    <source>
        <dbReference type="ARBA" id="ARBA00022448"/>
    </source>
</evidence>
<evidence type="ECO:0000256" key="4">
    <source>
        <dbReference type="ARBA" id="ARBA00012944"/>
    </source>
</evidence>
<keyword evidence="6" id="KW-0813">Transport</keyword>
<keyword evidence="12 18" id="KW-1133">Transmembrane helix</keyword>
<keyword evidence="14 18" id="KW-0830">Ubiquinone</keyword>
<keyword evidence="7 18" id="KW-0679">Respiratory chain</keyword>
<dbReference type="InterPro" id="IPR003917">
    <property type="entry name" value="NADH_UbQ_OxRdtase_chain2"/>
</dbReference>
<keyword evidence="16 18" id="KW-0472">Membrane</keyword>
<dbReference type="GeneID" id="9725784"/>
<evidence type="ECO:0000256" key="12">
    <source>
        <dbReference type="ARBA" id="ARBA00022989"/>
    </source>
</evidence>
<dbReference type="InterPro" id="IPR050175">
    <property type="entry name" value="Complex_I_Subunit_2"/>
</dbReference>
<feature type="transmembrane region" description="Helical" evidence="18">
    <location>
        <begin position="232"/>
        <end position="249"/>
    </location>
</feature>
<feature type="transmembrane region" description="Helical" evidence="18">
    <location>
        <begin position="91"/>
        <end position="110"/>
    </location>
</feature>
<evidence type="ECO:0000256" key="15">
    <source>
        <dbReference type="ARBA" id="ARBA00023128"/>
    </source>
</evidence>
<reference evidence="20" key="1">
    <citation type="journal article" date="2010" name="Mitochondrial DNA">
        <title>Mitochondrial genomics in Orthoptera using MOSAS.</title>
        <authorList>
            <person name="Sheffield N.C."/>
            <person name="Hiatt K.D."/>
            <person name="Valentine M.C."/>
            <person name="Song H."/>
            <person name="Whiting M.F."/>
        </authorList>
    </citation>
    <scope>NUCLEOTIDE SEQUENCE</scope>
</reference>
<dbReference type="PRINTS" id="PR01436">
    <property type="entry name" value="NADHDHGNASE2"/>
</dbReference>
<feature type="domain" description="NADH:quinone oxidoreductase/Mrp antiporter transmembrane" evidence="19">
    <location>
        <begin position="24"/>
        <end position="280"/>
    </location>
</feature>
<dbReference type="InterPro" id="IPR001750">
    <property type="entry name" value="ND/Mrp_TM"/>
</dbReference>
<dbReference type="AlphaFoldDB" id="E0YCG1"/>
<dbReference type="RefSeq" id="YP_003875508.1">
    <property type="nucleotide sequence ID" value="NC_014488.1"/>
</dbReference>
<gene>
    <name evidence="20" type="primary">ND2</name>
</gene>
<dbReference type="CTD" id="4536"/>
<evidence type="ECO:0000256" key="9">
    <source>
        <dbReference type="ARBA" id="ARBA00022792"/>
    </source>
</evidence>
<feature type="transmembrane region" description="Helical" evidence="18">
    <location>
        <begin position="194"/>
        <end position="211"/>
    </location>
</feature>
<keyword evidence="9 18" id="KW-0999">Mitochondrion inner membrane</keyword>
<evidence type="ECO:0000256" key="16">
    <source>
        <dbReference type="ARBA" id="ARBA00023136"/>
    </source>
</evidence>
<geneLocation type="mitochondrion" evidence="20"/>
<dbReference type="PANTHER" id="PTHR46552">
    <property type="entry name" value="NADH-UBIQUINONE OXIDOREDUCTASE CHAIN 2"/>
    <property type="match status" value="1"/>
</dbReference>
<comment type="function">
    <text evidence="1">Core subunit of the mitochondrial membrane respiratory chain NADH dehydrogenase (Complex I) that is believed to belong to the minimal assembly required for catalysis. Complex I functions in the transfer of electrons from NADH to the respiratory chain. The immediate electron acceptor for the enzyme is believed to be ubiquinone.</text>
</comment>
<keyword evidence="13 18" id="KW-0520">NAD</keyword>
<evidence type="ECO:0000256" key="3">
    <source>
        <dbReference type="ARBA" id="ARBA00007012"/>
    </source>
</evidence>
<sequence length="337" mass="38531">MLMNPSKVIFLSTLIFSSIFAISASSWWTAWMGLEINLLSFIPLISNSKNPIVTEASIKYFLIQSIASSTLLFFVIMNFNTLFFPSTHMKFILLTLFLKMGAAPLHFWFPEVNDKLDWENSFILLTWQKLAPSILATYCAYLGALIYIFFLSSIMIGAIGGMNQTSLRKILAFSSINHLGWMIMALSIENSLWIFYFITYSIINFMIIFTMKSNNFYFLNQLYSENKDIMTNINLAMSFLSLGGLPPLLGFLPKWLIIQSLINLNMTFILIPAVMLTILTLYFYLRIMFSIFTLSSMETKWKLNPAKSQSPQLPFLLITLNISGLALSSLFILFTNL</sequence>
<keyword evidence="11 18" id="KW-0249">Electron transport</keyword>
<evidence type="ECO:0000256" key="1">
    <source>
        <dbReference type="ARBA" id="ARBA00003257"/>
    </source>
</evidence>
<protein>
    <recommendedName>
        <fullName evidence="5 18">NADH-ubiquinone oxidoreductase chain 2</fullName>
        <ecNumber evidence="4 18">7.1.1.2</ecNumber>
    </recommendedName>
</protein>
<organism evidence="20">
    <name type="scientific">Ellipes minuta</name>
    <dbReference type="NCBI Taxonomy" id="241046"/>
    <lineage>
        <taxon>Eukaryota</taxon>
        <taxon>Metazoa</taxon>
        <taxon>Ecdysozoa</taxon>
        <taxon>Arthropoda</taxon>
        <taxon>Hexapoda</taxon>
        <taxon>Insecta</taxon>
        <taxon>Pterygota</taxon>
        <taxon>Neoptera</taxon>
        <taxon>Polyneoptera</taxon>
        <taxon>Orthoptera</taxon>
        <taxon>Caelifera</taxon>
        <taxon>Tridactylidea</taxon>
        <taxon>Tridactyloidea</taxon>
        <taxon>Tridactylidae</taxon>
        <taxon>Ellipes</taxon>
    </lineage>
</organism>
<dbReference type="PANTHER" id="PTHR46552:SF1">
    <property type="entry name" value="NADH-UBIQUINONE OXIDOREDUCTASE CHAIN 2"/>
    <property type="match status" value="1"/>
</dbReference>
<dbReference type="GO" id="GO:0008137">
    <property type="term" value="F:NADH dehydrogenase (ubiquinone) activity"/>
    <property type="evidence" value="ECO:0007669"/>
    <property type="project" value="UniProtKB-EC"/>
</dbReference>
<dbReference type="GO" id="GO:0006120">
    <property type="term" value="P:mitochondrial electron transport, NADH to ubiquinone"/>
    <property type="evidence" value="ECO:0007669"/>
    <property type="project" value="InterPro"/>
</dbReference>
<feature type="transmembrane region" description="Helical" evidence="18">
    <location>
        <begin position="130"/>
        <end position="158"/>
    </location>
</feature>
<dbReference type="GO" id="GO:0005743">
    <property type="term" value="C:mitochondrial inner membrane"/>
    <property type="evidence" value="ECO:0007669"/>
    <property type="project" value="UniProtKB-SubCell"/>
</dbReference>
<keyword evidence="15 18" id="KW-0496">Mitochondrion</keyword>
<evidence type="ECO:0000256" key="11">
    <source>
        <dbReference type="ARBA" id="ARBA00022982"/>
    </source>
</evidence>
<dbReference type="EC" id="7.1.1.2" evidence="4 18"/>
<evidence type="ECO:0000259" key="19">
    <source>
        <dbReference type="Pfam" id="PF00361"/>
    </source>
</evidence>
<feature type="transmembrane region" description="Helical" evidence="18">
    <location>
        <begin position="313"/>
        <end position="334"/>
    </location>
</feature>
<comment type="function">
    <text evidence="18">Core subunit of the mitochondrial membrane respiratory chain NADH dehydrogenase (Complex I) which catalyzes electron transfer from NADH through the respiratory chain, using ubiquinone as an electron acceptor. Essential for the catalytic activity and assembly of complex I.</text>
</comment>
<evidence type="ECO:0000256" key="17">
    <source>
        <dbReference type="ARBA" id="ARBA00049551"/>
    </source>
</evidence>
<accession>E0YCG1</accession>
<comment type="subcellular location">
    <subcellularLocation>
        <location evidence="2 18">Mitochondrion inner membrane</location>
        <topology evidence="2 18">Multi-pass membrane protein</topology>
    </subcellularLocation>
</comment>
<feature type="transmembrane region" description="Helical" evidence="18">
    <location>
        <begin position="58"/>
        <end position="79"/>
    </location>
</feature>
<feature type="transmembrane region" description="Helical" evidence="18">
    <location>
        <begin position="269"/>
        <end position="292"/>
    </location>
</feature>
<evidence type="ECO:0000256" key="13">
    <source>
        <dbReference type="ARBA" id="ARBA00023027"/>
    </source>
</evidence>
<name>E0YCG1_9ORTH</name>
<keyword evidence="8 18" id="KW-0812">Transmembrane</keyword>
<dbReference type="Pfam" id="PF00361">
    <property type="entry name" value="Proton_antipo_M"/>
    <property type="match status" value="1"/>
</dbReference>
<evidence type="ECO:0000256" key="10">
    <source>
        <dbReference type="ARBA" id="ARBA00022967"/>
    </source>
</evidence>
<dbReference type="EMBL" id="GU945502">
    <property type="protein sequence ID" value="ADD96996.1"/>
    <property type="molecule type" value="Genomic_DNA"/>
</dbReference>
<evidence type="ECO:0000256" key="7">
    <source>
        <dbReference type="ARBA" id="ARBA00022660"/>
    </source>
</evidence>
<evidence type="ECO:0000256" key="8">
    <source>
        <dbReference type="ARBA" id="ARBA00022692"/>
    </source>
</evidence>
<evidence type="ECO:0000256" key="14">
    <source>
        <dbReference type="ARBA" id="ARBA00023075"/>
    </source>
</evidence>
<evidence type="ECO:0000313" key="20">
    <source>
        <dbReference type="EMBL" id="ADD96996.1"/>
    </source>
</evidence>
<comment type="similarity">
    <text evidence="3 18">Belongs to the complex I subunit 2 family.</text>
</comment>
<proteinExistence type="inferred from homology"/>
<evidence type="ECO:0000256" key="18">
    <source>
        <dbReference type="RuleBase" id="RU003403"/>
    </source>
</evidence>
<evidence type="ECO:0000256" key="5">
    <source>
        <dbReference type="ARBA" id="ARBA00021008"/>
    </source>
</evidence>
<evidence type="ECO:0000256" key="2">
    <source>
        <dbReference type="ARBA" id="ARBA00004448"/>
    </source>
</evidence>
<comment type="catalytic activity">
    <reaction evidence="17 18">
        <text>a ubiquinone + NADH + 5 H(+)(in) = a ubiquinol + NAD(+) + 4 H(+)(out)</text>
        <dbReference type="Rhea" id="RHEA:29091"/>
        <dbReference type="Rhea" id="RHEA-COMP:9565"/>
        <dbReference type="Rhea" id="RHEA-COMP:9566"/>
        <dbReference type="ChEBI" id="CHEBI:15378"/>
        <dbReference type="ChEBI" id="CHEBI:16389"/>
        <dbReference type="ChEBI" id="CHEBI:17976"/>
        <dbReference type="ChEBI" id="CHEBI:57540"/>
        <dbReference type="ChEBI" id="CHEBI:57945"/>
        <dbReference type="EC" id="7.1.1.2"/>
    </reaction>
</comment>